<dbReference type="GO" id="GO:0006753">
    <property type="term" value="P:nucleoside phosphate metabolic process"/>
    <property type="evidence" value="ECO:0007669"/>
    <property type="project" value="TreeGrafter"/>
</dbReference>
<dbReference type="PROSITE" id="PS00893">
    <property type="entry name" value="NUDIX_BOX"/>
    <property type="match status" value="1"/>
</dbReference>
<evidence type="ECO:0000259" key="8">
    <source>
        <dbReference type="PROSITE" id="PS51462"/>
    </source>
</evidence>
<evidence type="ECO:0000256" key="6">
    <source>
        <dbReference type="ARBA" id="ARBA00032162"/>
    </source>
</evidence>
<dbReference type="GO" id="GO:0019693">
    <property type="term" value="P:ribose phosphate metabolic process"/>
    <property type="evidence" value="ECO:0007669"/>
    <property type="project" value="TreeGrafter"/>
</dbReference>
<evidence type="ECO:0000256" key="4">
    <source>
        <dbReference type="ARBA" id="ARBA00016377"/>
    </source>
</evidence>
<dbReference type="InterPro" id="IPR020084">
    <property type="entry name" value="NUDIX_hydrolase_CS"/>
</dbReference>
<dbReference type="PANTHER" id="PTHR11839">
    <property type="entry name" value="UDP/ADP-SUGAR PYROPHOSPHATASE"/>
    <property type="match status" value="1"/>
</dbReference>
<evidence type="ECO:0000256" key="1">
    <source>
        <dbReference type="ARBA" id="ARBA00000847"/>
    </source>
</evidence>
<accession>A0A372MG38</accession>
<sequence>MFDPFSQDGESKETKHLVWKSGQRQRVFKGPIFDICTVQRTSTDGRSSSFIEVDAPNWVTIIPWYRNEQGVPMMIMEEQFRHGSNTVTREFPAGVVEEGEEPLDAALRELREETGLAGGRMTELGNVSPNSAFMNNRSYFFLVEDAEHVSDQELDPNEQLDVFSVPVAEVVANMGTGIYDNGIMMIALGFFLREAQKRPELVTALKKE</sequence>
<organism evidence="9 10">
    <name type="scientific">Sphaerochaeta halotolerans</name>
    <dbReference type="NCBI Taxonomy" id="2293840"/>
    <lineage>
        <taxon>Bacteria</taxon>
        <taxon>Pseudomonadati</taxon>
        <taxon>Spirochaetota</taxon>
        <taxon>Spirochaetia</taxon>
        <taxon>Spirochaetales</taxon>
        <taxon>Sphaerochaetaceae</taxon>
        <taxon>Sphaerochaeta</taxon>
    </lineage>
</organism>
<dbReference type="RefSeq" id="WP_117330742.1">
    <property type="nucleotide sequence ID" value="NZ_QUWK01000009.1"/>
</dbReference>
<comment type="catalytic activity">
    <reaction evidence="1">
        <text>GDP-alpha-D-mannose + H2O = alpha-D-mannose 1-phosphate + GMP + 2 H(+)</text>
        <dbReference type="Rhea" id="RHEA:27978"/>
        <dbReference type="ChEBI" id="CHEBI:15377"/>
        <dbReference type="ChEBI" id="CHEBI:15378"/>
        <dbReference type="ChEBI" id="CHEBI:57527"/>
        <dbReference type="ChEBI" id="CHEBI:58115"/>
        <dbReference type="ChEBI" id="CHEBI:58409"/>
    </reaction>
</comment>
<dbReference type="AlphaFoldDB" id="A0A372MG38"/>
<evidence type="ECO:0000313" key="9">
    <source>
        <dbReference type="EMBL" id="RFU94403.1"/>
    </source>
</evidence>
<dbReference type="PROSITE" id="PS51462">
    <property type="entry name" value="NUDIX"/>
    <property type="match status" value="1"/>
</dbReference>
<gene>
    <name evidence="9" type="ORF">DYP60_09370</name>
</gene>
<comment type="cofactor">
    <cofactor evidence="2">
        <name>Mg(2+)</name>
        <dbReference type="ChEBI" id="CHEBI:18420"/>
    </cofactor>
</comment>
<dbReference type="GO" id="GO:0016787">
    <property type="term" value="F:hydrolase activity"/>
    <property type="evidence" value="ECO:0007669"/>
    <property type="project" value="UniProtKB-KW"/>
</dbReference>
<name>A0A372MG38_9SPIR</name>
<reference evidence="10" key="1">
    <citation type="submission" date="2018-08" db="EMBL/GenBank/DDBJ databases">
        <authorList>
            <person name="Grouzdev D.S."/>
            <person name="Krutkina M.S."/>
        </authorList>
    </citation>
    <scope>NUCLEOTIDE SEQUENCE [LARGE SCALE GENOMIC DNA]</scope>
    <source>
        <strain evidence="10">4-11</strain>
    </source>
</reference>
<evidence type="ECO:0000313" key="10">
    <source>
        <dbReference type="Proteomes" id="UP000264002"/>
    </source>
</evidence>
<reference evidence="9 10" key="2">
    <citation type="submission" date="2018-09" db="EMBL/GenBank/DDBJ databases">
        <title>Genome of Sphaerochaeta halotolerans strain 4-11.</title>
        <authorList>
            <person name="Nazina T.N."/>
            <person name="Sokolova D.S."/>
        </authorList>
    </citation>
    <scope>NUCLEOTIDE SEQUENCE [LARGE SCALE GENOMIC DNA]</scope>
    <source>
        <strain evidence="9 10">4-11</strain>
    </source>
</reference>
<comment type="caution">
    <text evidence="9">The sequence shown here is derived from an EMBL/GenBank/DDBJ whole genome shotgun (WGS) entry which is preliminary data.</text>
</comment>
<dbReference type="CDD" id="cd03424">
    <property type="entry name" value="NUDIX_ADPRase_Nudt5_UGPPase_Nudt14"/>
    <property type="match status" value="1"/>
</dbReference>
<protein>
    <recommendedName>
        <fullName evidence="4">GDP-mannose pyrophosphatase</fullName>
    </recommendedName>
    <alternativeName>
        <fullName evidence="6">GDP-mannose hydrolase</fullName>
    </alternativeName>
    <alternativeName>
        <fullName evidence="7">GDPMK</fullName>
    </alternativeName>
</protein>
<comment type="similarity">
    <text evidence="3">Belongs to the Nudix hydrolase family. NudK subfamily.</text>
</comment>
<proteinExistence type="inferred from homology"/>
<keyword evidence="10" id="KW-1185">Reference proteome</keyword>
<dbReference type="Pfam" id="PF00293">
    <property type="entry name" value="NUDIX"/>
    <property type="match status" value="1"/>
</dbReference>
<evidence type="ECO:0000256" key="2">
    <source>
        <dbReference type="ARBA" id="ARBA00001946"/>
    </source>
</evidence>
<dbReference type="SUPFAM" id="SSF55811">
    <property type="entry name" value="Nudix"/>
    <property type="match status" value="1"/>
</dbReference>
<dbReference type="InterPro" id="IPR015797">
    <property type="entry name" value="NUDIX_hydrolase-like_dom_sf"/>
</dbReference>
<evidence type="ECO:0000256" key="7">
    <source>
        <dbReference type="ARBA" id="ARBA00032272"/>
    </source>
</evidence>
<dbReference type="Gene3D" id="3.90.79.10">
    <property type="entry name" value="Nucleoside Triphosphate Pyrophosphohydrolase"/>
    <property type="match status" value="1"/>
</dbReference>
<feature type="domain" description="Nudix hydrolase" evidence="8">
    <location>
        <begin position="23"/>
        <end position="192"/>
    </location>
</feature>
<dbReference type="InterPro" id="IPR000086">
    <property type="entry name" value="NUDIX_hydrolase_dom"/>
</dbReference>
<keyword evidence="5 9" id="KW-0378">Hydrolase</keyword>
<evidence type="ECO:0000256" key="3">
    <source>
        <dbReference type="ARBA" id="ARBA00007275"/>
    </source>
</evidence>
<dbReference type="PANTHER" id="PTHR11839:SF18">
    <property type="entry name" value="NUDIX HYDROLASE DOMAIN-CONTAINING PROTEIN"/>
    <property type="match status" value="1"/>
</dbReference>
<dbReference type="EMBL" id="QUWK01000009">
    <property type="protein sequence ID" value="RFU94403.1"/>
    <property type="molecule type" value="Genomic_DNA"/>
</dbReference>
<evidence type="ECO:0000256" key="5">
    <source>
        <dbReference type="ARBA" id="ARBA00022801"/>
    </source>
</evidence>
<dbReference type="Proteomes" id="UP000264002">
    <property type="component" value="Unassembled WGS sequence"/>
</dbReference>